<comment type="caution">
    <text evidence="2">The sequence shown here is derived from an EMBL/GenBank/DDBJ whole genome shotgun (WGS) entry which is preliminary data.</text>
</comment>
<reference evidence="2 3" key="1">
    <citation type="submission" date="2016-07" db="EMBL/GenBank/DDBJ databases">
        <title>Caryophanon tenue genome sequencing.</title>
        <authorList>
            <person name="Verma A."/>
            <person name="Pal Y."/>
            <person name="Krishnamurthi S."/>
        </authorList>
    </citation>
    <scope>NUCLEOTIDE SEQUENCE [LARGE SCALE GENOMIC DNA]</scope>
    <source>
        <strain evidence="2 3">DSM 14152</strain>
    </source>
</reference>
<keyword evidence="3" id="KW-1185">Reference proteome</keyword>
<dbReference type="OrthoDB" id="983149at2"/>
<sequence>MAFRFSTSKKILPGVSVNVSTSGPSVSIGPKYAKLNISKRGVRATISIPKTGISISKKIGK</sequence>
<dbReference type="InterPro" id="IPR025330">
    <property type="entry name" value="DUF4236"/>
</dbReference>
<dbReference type="RefSeq" id="WP_066547653.1">
    <property type="nucleotide sequence ID" value="NZ_MASJ01000039.1"/>
</dbReference>
<name>A0A1C0Y704_9BACL</name>
<proteinExistence type="predicted"/>
<dbReference type="Pfam" id="PF14020">
    <property type="entry name" value="DUF4236"/>
    <property type="match status" value="1"/>
</dbReference>
<evidence type="ECO:0000313" key="3">
    <source>
        <dbReference type="Proteomes" id="UP000093199"/>
    </source>
</evidence>
<accession>A0A1C0Y704</accession>
<evidence type="ECO:0000313" key="2">
    <source>
        <dbReference type="EMBL" id="OCS82924.1"/>
    </source>
</evidence>
<dbReference type="EMBL" id="MASJ01000039">
    <property type="protein sequence ID" value="OCS82924.1"/>
    <property type="molecule type" value="Genomic_DNA"/>
</dbReference>
<protein>
    <recommendedName>
        <fullName evidence="1">DUF4236 domain-containing protein</fullName>
    </recommendedName>
</protein>
<dbReference type="AlphaFoldDB" id="A0A1C0Y704"/>
<dbReference type="Proteomes" id="UP000093199">
    <property type="component" value="Unassembled WGS sequence"/>
</dbReference>
<organism evidence="2 3">
    <name type="scientific">Caryophanon tenue</name>
    <dbReference type="NCBI Taxonomy" id="33978"/>
    <lineage>
        <taxon>Bacteria</taxon>
        <taxon>Bacillati</taxon>
        <taxon>Bacillota</taxon>
        <taxon>Bacilli</taxon>
        <taxon>Bacillales</taxon>
        <taxon>Caryophanaceae</taxon>
        <taxon>Caryophanon</taxon>
    </lineage>
</organism>
<gene>
    <name evidence="2" type="ORF">A6M13_05855</name>
</gene>
<evidence type="ECO:0000259" key="1">
    <source>
        <dbReference type="Pfam" id="PF14020"/>
    </source>
</evidence>
<feature type="domain" description="DUF4236" evidence="1">
    <location>
        <begin position="3"/>
        <end position="54"/>
    </location>
</feature>
<dbReference type="STRING" id="33978.A6M13_05855"/>